<keyword evidence="1" id="KW-0560">Oxidoreductase</keyword>
<dbReference type="Gene3D" id="3.40.50.720">
    <property type="entry name" value="NAD(P)-binding Rossmann-like Domain"/>
    <property type="match status" value="1"/>
</dbReference>
<dbReference type="GO" id="GO:0052851">
    <property type="term" value="F:ferric-chelate reductase (NADPH) activity"/>
    <property type="evidence" value="ECO:0007669"/>
    <property type="project" value="TreeGrafter"/>
</dbReference>
<evidence type="ECO:0000313" key="3">
    <source>
        <dbReference type="EMBL" id="EKE29681.1"/>
    </source>
</evidence>
<dbReference type="GO" id="GO:0005886">
    <property type="term" value="C:plasma membrane"/>
    <property type="evidence" value="ECO:0007669"/>
    <property type="project" value="TreeGrafter"/>
</dbReference>
<protein>
    <recommendedName>
        <fullName evidence="2">Pyrroline-5-carboxylate reductase catalytic N-terminal domain-containing protein</fullName>
    </recommendedName>
</protein>
<dbReference type="InterPro" id="IPR028939">
    <property type="entry name" value="P5C_Rdtase_cat_N"/>
</dbReference>
<feature type="domain" description="Pyrroline-5-carboxylate reductase catalytic N-terminal" evidence="2">
    <location>
        <begin position="2"/>
        <end position="106"/>
    </location>
</feature>
<dbReference type="InterPro" id="IPR036291">
    <property type="entry name" value="NAD(P)-bd_dom_sf"/>
</dbReference>
<dbReference type="SUPFAM" id="SSF51735">
    <property type="entry name" value="NAD(P)-binding Rossmann-fold domains"/>
    <property type="match status" value="1"/>
</dbReference>
<gene>
    <name evidence="3" type="ORF">ACD_2C00122G0008</name>
</gene>
<dbReference type="GO" id="GO:0008823">
    <property type="term" value="F:cupric reductase (NADH) activity"/>
    <property type="evidence" value="ECO:0007669"/>
    <property type="project" value="TreeGrafter"/>
</dbReference>
<accession>K2FER5</accession>
<dbReference type="GO" id="GO:0015677">
    <property type="term" value="P:copper ion import"/>
    <property type="evidence" value="ECO:0007669"/>
    <property type="project" value="TreeGrafter"/>
</dbReference>
<reference evidence="3" key="1">
    <citation type="journal article" date="2012" name="Science">
        <title>Fermentation, hydrogen, and sulfur metabolism in multiple uncultivated bacterial phyla.</title>
        <authorList>
            <person name="Wrighton K.C."/>
            <person name="Thomas B.C."/>
            <person name="Sharon I."/>
            <person name="Miller C.S."/>
            <person name="Castelle C.J."/>
            <person name="VerBerkmoes N.C."/>
            <person name="Wilkins M.J."/>
            <person name="Hettich R.L."/>
            <person name="Lipton M.S."/>
            <person name="Williams K.H."/>
            <person name="Long P.E."/>
            <person name="Banfield J.F."/>
        </authorList>
    </citation>
    <scope>NUCLEOTIDE SEQUENCE [LARGE SCALE GENOMIC DNA]</scope>
</reference>
<name>K2FER5_9BACT</name>
<sequence length="225" mass="25092">MKIGILGTGMVGRAHASRLAALGHQVMIGTGDIVKTLGRTEPDEMGTPAFSEWRLQNENIILGVFADTAMFGEMVFNCIKGEFAVEVLEELSKELYGKILVDISNPLDFSQGMPPTLLIGNTDSLGEQIQFALPNVKVVKAFNTVNAFLQVNPIWLLSGNHTLFVAWDNPQAKSEVIQIALNYGWIDIIDLGDMTWARGMEMWLPLWLRLWWTIGSPMFNLKIVR</sequence>
<dbReference type="Pfam" id="PF03807">
    <property type="entry name" value="F420_oxidored"/>
    <property type="match status" value="1"/>
</dbReference>
<proteinExistence type="predicted"/>
<dbReference type="PANTHER" id="PTHR14239:SF0">
    <property type="entry name" value="F420-DEPENDENT NADP REDUCTASE"/>
    <property type="match status" value="1"/>
</dbReference>
<comment type="caution">
    <text evidence="3">The sequence shown here is derived from an EMBL/GenBank/DDBJ whole genome shotgun (WGS) entry which is preliminary data.</text>
</comment>
<evidence type="ECO:0000256" key="1">
    <source>
        <dbReference type="ARBA" id="ARBA00023002"/>
    </source>
</evidence>
<dbReference type="PANTHER" id="PTHR14239">
    <property type="entry name" value="DUDULIN-RELATED"/>
    <property type="match status" value="1"/>
</dbReference>
<dbReference type="AlphaFoldDB" id="K2FER5"/>
<organism evidence="3">
    <name type="scientific">uncultured bacterium</name>
    <name type="common">gcode 4</name>
    <dbReference type="NCBI Taxonomy" id="1234023"/>
    <lineage>
        <taxon>Bacteria</taxon>
        <taxon>environmental samples</taxon>
    </lineage>
</organism>
<evidence type="ECO:0000259" key="2">
    <source>
        <dbReference type="Pfam" id="PF03807"/>
    </source>
</evidence>
<dbReference type="EMBL" id="AMFJ01000122">
    <property type="protein sequence ID" value="EKE29681.1"/>
    <property type="molecule type" value="Genomic_DNA"/>
</dbReference>
<dbReference type="InterPro" id="IPR051267">
    <property type="entry name" value="STEAP_metalloreductase"/>
</dbReference>